<name>A0A6B0ULF6_IXORI</name>
<reference evidence="1" key="1">
    <citation type="submission" date="2019-12" db="EMBL/GenBank/DDBJ databases">
        <title>An insight into the sialome of adult female Ixodes ricinus ticks feeding for 6 days.</title>
        <authorList>
            <person name="Perner J."/>
            <person name="Ribeiro J.M.C."/>
        </authorList>
    </citation>
    <scope>NUCLEOTIDE SEQUENCE</scope>
    <source>
        <strain evidence="1">Semi-engorged</strain>
        <tissue evidence="1">Salivary glands</tissue>
    </source>
</reference>
<dbReference type="EMBL" id="GIFC01008429">
    <property type="protein sequence ID" value="MXU90512.1"/>
    <property type="molecule type" value="Transcribed_RNA"/>
</dbReference>
<sequence length="115" mass="14003">MTIIKKKKVVQQVHCSQEPALYVHAHTHMQTHSPRRRRMYIMDTQNVHIVFFFSRSSLTPSPRVPMIQTRLSHFKTYVHSHIHTHIHPYTFVLHSRPHEWHRSPRRTRKKWKKSV</sequence>
<organism evidence="1">
    <name type="scientific">Ixodes ricinus</name>
    <name type="common">Common tick</name>
    <name type="synonym">Acarus ricinus</name>
    <dbReference type="NCBI Taxonomy" id="34613"/>
    <lineage>
        <taxon>Eukaryota</taxon>
        <taxon>Metazoa</taxon>
        <taxon>Ecdysozoa</taxon>
        <taxon>Arthropoda</taxon>
        <taxon>Chelicerata</taxon>
        <taxon>Arachnida</taxon>
        <taxon>Acari</taxon>
        <taxon>Parasitiformes</taxon>
        <taxon>Ixodida</taxon>
        <taxon>Ixodoidea</taxon>
        <taxon>Ixodidae</taxon>
        <taxon>Ixodinae</taxon>
        <taxon>Ixodes</taxon>
    </lineage>
</organism>
<protein>
    <submittedName>
        <fullName evidence="1">Uncharacterized protein</fullName>
    </submittedName>
</protein>
<dbReference type="AlphaFoldDB" id="A0A6B0ULF6"/>
<proteinExistence type="predicted"/>
<accession>A0A6B0ULF6</accession>
<evidence type="ECO:0000313" key="1">
    <source>
        <dbReference type="EMBL" id="MXU90512.1"/>
    </source>
</evidence>